<dbReference type="PANTHER" id="PTHR22803">
    <property type="entry name" value="MANNOSE, PHOSPHOLIPASE, LECTIN RECEPTOR RELATED"/>
    <property type="match status" value="1"/>
</dbReference>
<feature type="chain" id="PRO_5042876716" description="C-type lectin domain-containing protein" evidence="2">
    <location>
        <begin position="27"/>
        <end position="232"/>
    </location>
</feature>
<dbReference type="InterPro" id="IPR016186">
    <property type="entry name" value="C-type_lectin-like/link_sf"/>
</dbReference>
<comment type="caution">
    <text evidence="4">The sequence shown here is derived from an EMBL/GenBank/DDBJ whole genome shotgun (WGS) entry which is preliminary data.</text>
</comment>
<proteinExistence type="predicted"/>
<dbReference type="InterPro" id="IPR050111">
    <property type="entry name" value="C-type_lectin/snaclec_domain"/>
</dbReference>
<evidence type="ECO:0000256" key="1">
    <source>
        <dbReference type="ARBA" id="ARBA00023157"/>
    </source>
</evidence>
<evidence type="ECO:0000256" key="2">
    <source>
        <dbReference type="SAM" id="SignalP"/>
    </source>
</evidence>
<dbReference type="AlphaFoldDB" id="A0AAN9W8Y7"/>
<keyword evidence="5" id="KW-1185">Reference proteome</keyword>
<evidence type="ECO:0000313" key="5">
    <source>
        <dbReference type="Proteomes" id="UP001378592"/>
    </source>
</evidence>
<feature type="signal peptide" evidence="2">
    <location>
        <begin position="1"/>
        <end position="26"/>
    </location>
</feature>
<evidence type="ECO:0000313" key="4">
    <source>
        <dbReference type="EMBL" id="KAK7874177.1"/>
    </source>
</evidence>
<dbReference type="EMBL" id="JAZDUA010000004">
    <property type="protein sequence ID" value="KAK7874177.1"/>
    <property type="molecule type" value="Genomic_DNA"/>
</dbReference>
<keyword evidence="2" id="KW-0732">Signal</keyword>
<dbReference type="Proteomes" id="UP001378592">
    <property type="component" value="Unassembled WGS sequence"/>
</dbReference>
<dbReference type="SMART" id="SM00034">
    <property type="entry name" value="CLECT"/>
    <property type="match status" value="1"/>
</dbReference>
<dbReference type="InterPro" id="IPR016187">
    <property type="entry name" value="CTDL_fold"/>
</dbReference>
<protein>
    <recommendedName>
        <fullName evidence="3">C-type lectin domain-containing protein</fullName>
    </recommendedName>
</protein>
<dbReference type="PROSITE" id="PS50041">
    <property type="entry name" value="C_TYPE_LECTIN_2"/>
    <property type="match status" value="1"/>
</dbReference>
<feature type="domain" description="C-type lectin" evidence="3">
    <location>
        <begin position="111"/>
        <end position="220"/>
    </location>
</feature>
<dbReference type="SUPFAM" id="SSF56436">
    <property type="entry name" value="C-type lectin-like"/>
    <property type="match status" value="1"/>
</dbReference>
<dbReference type="CDD" id="cd00037">
    <property type="entry name" value="CLECT"/>
    <property type="match status" value="1"/>
</dbReference>
<name>A0AAN9W8Y7_9ORTH</name>
<dbReference type="InterPro" id="IPR018378">
    <property type="entry name" value="C-type_lectin_CS"/>
</dbReference>
<keyword evidence="1" id="KW-1015">Disulfide bond</keyword>
<accession>A0AAN9W8Y7</accession>
<dbReference type="Gene3D" id="3.10.100.10">
    <property type="entry name" value="Mannose-Binding Protein A, subunit A"/>
    <property type="match status" value="1"/>
</dbReference>
<sequence length="232" mass="25208">MRLKWESFAQLLSASVVVMSVGAVIGEECTAEGPRLLVSSSRNATGHWTVAIALQRQHAAPRPGNPDALQLEVQPTTTRCNGARTHALNVALQGQPLVGLGYEQVEGFGFYKVHRKAVIWESAREVCEKEGSHLVILNSEGEAAAITRLMKRHKVTDTNVFAGFHDKAEEGNHITVFGDDLENTGFTQWNPGQPDNRGNEEDCGAINSSTGKLNDVSCTKLASSYICEHIVI</sequence>
<reference evidence="4 5" key="1">
    <citation type="submission" date="2024-03" db="EMBL/GenBank/DDBJ databases">
        <title>The genome assembly and annotation of the cricket Gryllus longicercus Weissman &amp; Gray.</title>
        <authorList>
            <person name="Szrajer S."/>
            <person name="Gray D."/>
            <person name="Ylla G."/>
        </authorList>
    </citation>
    <scope>NUCLEOTIDE SEQUENCE [LARGE SCALE GENOMIC DNA]</scope>
    <source>
        <strain evidence="4">DAG 2021-001</strain>
        <tissue evidence="4">Whole body minus gut</tissue>
    </source>
</reference>
<evidence type="ECO:0000259" key="3">
    <source>
        <dbReference type="PROSITE" id="PS50041"/>
    </source>
</evidence>
<dbReference type="PROSITE" id="PS00615">
    <property type="entry name" value="C_TYPE_LECTIN_1"/>
    <property type="match status" value="1"/>
</dbReference>
<dbReference type="Pfam" id="PF00059">
    <property type="entry name" value="Lectin_C"/>
    <property type="match status" value="1"/>
</dbReference>
<organism evidence="4 5">
    <name type="scientific">Gryllus longicercus</name>
    <dbReference type="NCBI Taxonomy" id="2509291"/>
    <lineage>
        <taxon>Eukaryota</taxon>
        <taxon>Metazoa</taxon>
        <taxon>Ecdysozoa</taxon>
        <taxon>Arthropoda</taxon>
        <taxon>Hexapoda</taxon>
        <taxon>Insecta</taxon>
        <taxon>Pterygota</taxon>
        <taxon>Neoptera</taxon>
        <taxon>Polyneoptera</taxon>
        <taxon>Orthoptera</taxon>
        <taxon>Ensifera</taxon>
        <taxon>Gryllidea</taxon>
        <taxon>Grylloidea</taxon>
        <taxon>Gryllidae</taxon>
        <taxon>Gryllinae</taxon>
        <taxon>Gryllus</taxon>
    </lineage>
</organism>
<dbReference type="InterPro" id="IPR001304">
    <property type="entry name" value="C-type_lectin-like"/>
</dbReference>
<gene>
    <name evidence="4" type="ORF">R5R35_006223</name>
</gene>